<dbReference type="Proteomes" id="UP000540191">
    <property type="component" value="Unassembled WGS sequence"/>
</dbReference>
<keyword evidence="2" id="KW-1185">Reference proteome</keyword>
<reference evidence="1 2" key="1">
    <citation type="submission" date="2020-08" db="EMBL/GenBank/DDBJ databases">
        <title>Sequencing the genomes of 1000 actinobacteria strains.</title>
        <authorList>
            <person name="Klenk H.-P."/>
        </authorList>
    </citation>
    <scope>NUCLEOTIDE SEQUENCE [LARGE SCALE GENOMIC DNA]</scope>
    <source>
        <strain evidence="1 2">DSM 23974</strain>
    </source>
</reference>
<sequence>MDSDSLQRRLRGAFDRKVMNHGDYNLVFAQPSGSATPYVIGYRRAPRELVLCPVDVQRRDLAQATGADDIVVVDFHNVATVTDTGSGYQVESVTGFRTWFEVSPATTVHVGPLSDSGMAQLDQGEDAEDFHRFMSEFMDELDDLYPDLDMAEKSC</sequence>
<evidence type="ECO:0000313" key="2">
    <source>
        <dbReference type="Proteomes" id="UP000540191"/>
    </source>
</evidence>
<proteinExistence type="predicted"/>
<protein>
    <submittedName>
        <fullName evidence="1">Uncharacterized protein</fullName>
    </submittedName>
</protein>
<organism evidence="1 2">
    <name type="scientific">Micrococcus cohnii</name>
    <dbReference type="NCBI Taxonomy" id="993416"/>
    <lineage>
        <taxon>Bacteria</taxon>
        <taxon>Bacillati</taxon>
        <taxon>Actinomycetota</taxon>
        <taxon>Actinomycetes</taxon>
        <taxon>Micrococcales</taxon>
        <taxon>Micrococcaceae</taxon>
        <taxon>Micrococcus</taxon>
    </lineage>
</organism>
<gene>
    <name evidence="1" type="ORF">HDA30_000495</name>
</gene>
<evidence type="ECO:0000313" key="1">
    <source>
        <dbReference type="EMBL" id="MBB4734987.1"/>
    </source>
</evidence>
<dbReference type="EMBL" id="JACHNA010000001">
    <property type="protein sequence ID" value="MBB4734987.1"/>
    <property type="molecule type" value="Genomic_DNA"/>
</dbReference>
<dbReference type="RefSeq" id="WP_184241017.1">
    <property type="nucleotide sequence ID" value="NZ_JACHNA010000001.1"/>
</dbReference>
<name>A0A7W7M2K5_9MICC</name>
<comment type="caution">
    <text evidence="1">The sequence shown here is derived from an EMBL/GenBank/DDBJ whole genome shotgun (WGS) entry which is preliminary data.</text>
</comment>
<dbReference type="AlphaFoldDB" id="A0A7W7M2K5"/>
<accession>A0A7W7M2K5</accession>